<sequence>MTEPRLTQFKVLIFDVYGTLADWETGIYERLKPILDRAKKPWSKKEALTAFGAVETDLQVQYPDMLYADLLAKAHAEFESRLRGGGGHVAPAIASEGGSTSAAGADPSTSSSGAGQSATSDAEAEHIAFGQSIKDWPIFPDTVQALAKLSETYKLTVLSNVDRSSFAHTRAALEGPGNFKFDLVMTAQDIGSYKPSPANFEYALREVKEKFGVEKGEVLVVANSLFHDHAPANALGITSCWIRRTGAVMGQDARVHHAFDFGTLGEMADAVAKEKTKT</sequence>
<dbReference type="OrthoDB" id="20198at2759"/>
<dbReference type="PANTHER" id="PTHR43316:SF9">
    <property type="entry name" value="ACID DEHALOGENASE, PUTATIVE (AFU_ORTHOLOGUE AFUA_6G14460)-RELATED"/>
    <property type="match status" value="1"/>
</dbReference>
<protein>
    <submittedName>
        <fullName evidence="3">HAD-like protein</fullName>
    </submittedName>
</protein>
<name>A0A5C3MWC4_9AGAM</name>
<keyword evidence="4" id="KW-1185">Reference proteome</keyword>
<dbReference type="SFLD" id="SFLDG01129">
    <property type="entry name" value="C1.5:_HAD__Beta-PGM__Phosphata"/>
    <property type="match status" value="1"/>
</dbReference>
<dbReference type="PANTHER" id="PTHR43316">
    <property type="entry name" value="HYDROLASE, HALOACID DELAHOGENASE-RELATED"/>
    <property type="match status" value="1"/>
</dbReference>
<dbReference type="GO" id="GO:0016787">
    <property type="term" value="F:hydrolase activity"/>
    <property type="evidence" value="ECO:0007669"/>
    <property type="project" value="UniProtKB-KW"/>
</dbReference>
<evidence type="ECO:0000256" key="2">
    <source>
        <dbReference type="SAM" id="MobiDB-lite"/>
    </source>
</evidence>
<accession>A0A5C3MWC4</accession>
<dbReference type="InterPro" id="IPR023214">
    <property type="entry name" value="HAD_sf"/>
</dbReference>
<reference evidence="3 4" key="1">
    <citation type="journal article" date="2019" name="Nat. Ecol. Evol.">
        <title>Megaphylogeny resolves global patterns of mushroom evolution.</title>
        <authorList>
            <person name="Varga T."/>
            <person name="Krizsan K."/>
            <person name="Foldi C."/>
            <person name="Dima B."/>
            <person name="Sanchez-Garcia M."/>
            <person name="Sanchez-Ramirez S."/>
            <person name="Szollosi G.J."/>
            <person name="Szarkandi J.G."/>
            <person name="Papp V."/>
            <person name="Albert L."/>
            <person name="Andreopoulos W."/>
            <person name="Angelini C."/>
            <person name="Antonin V."/>
            <person name="Barry K.W."/>
            <person name="Bougher N.L."/>
            <person name="Buchanan P."/>
            <person name="Buyck B."/>
            <person name="Bense V."/>
            <person name="Catcheside P."/>
            <person name="Chovatia M."/>
            <person name="Cooper J."/>
            <person name="Damon W."/>
            <person name="Desjardin D."/>
            <person name="Finy P."/>
            <person name="Geml J."/>
            <person name="Haridas S."/>
            <person name="Hughes K."/>
            <person name="Justo A."/>
            <person name="Karasinski D."/>
            <person name="Kautmanova I."/>
            <person name="Kiss B."/>
            <person name="Kocsube S."/>
            <person name="Kotiranta H."/>
            <person name="LaButti K.M."/>
            <person name="Lechner B.E."/>
            <person name="Liimatainen K."/>
            <person name="Lipzen A."/>
            <person name="Lukacs Z."/>
            <person name="Mihaltcheva S."/>
            <person name="Morgado L.N."/>
            <person name="Niskanen T."/>
            <person name="Noordeloos M.E."/>
            <person name="Ohm R.A."/>
            <person name="Ortiz-Santana B."/>
            <person name="Ovrebo C."/>
            <person name="Racz N."/>
            <person name="Riley R."/>
            <person name="Savchenko A."/>
            <person name="Shiryaev A."/>
            <person name="Soop K."/>
            <person name="Spirin V."/>
            <person name="Szebenyi C."/>
            <person name="Tomsovsky M."/>
            <person name="Tulloss R.E."/>
            <person name="Uehling J."/>
            <person name="Grigoriev I.V."/>
            <person name="Vagvolgyi C."/>
            <person name="Papp T."/>
            <person name="Martin F.M."/>
            <person name="Miettinen O."/>
            <person name="Hibbett D.S."/>
            <person name="Nagy L.G."/>
        </authorList>
    </citation>
    <scope>NUCLEOTIDE SEQUENCE [LARGE SCALE GENOMIC DNA]</scope>
    <source>
        <strain evidence="3 4">OMC1185</strain>
    </source>
</reference>
<dbReference type="Pfam" id="PF00702">
    <property type="entry name" value="Hydrolase"/>
    <property type="match status" value="1"/>
</dbReference>
<dbReference type="AlphaFoldDB" id="A0A5C3MWC4"/>
<dbReference type="Gene3D" id="1.10.150.750">
    <property type="match status" value="1"/>
</dbReference>
<evidence type="ECO:0000313" key="4">
    <source>
        <dbReference type="Proteomes" id="UP000305948"/>
    </source>
</evidence>
<keyword evidence="1" id="KW-0378">Hydrolase</keyword>
<proteinExistence type="predicted"/>
<dbReference type="InterPro" id="IPR036412">
    <property type="entry name" value="HAD-like_sf"/>
</dbReference>
<organism evidence="3 4">
    <name type="scientific">Heliocybe sulcata</name>
    <dbReference type="NCBI Taxonomy" id="5364"/>
    <lineage>
        <taxon>Eukaryota</taxon>
        <taxon>Fungi</taxon>
        <taxon>Dikarya</taxon>
        <taxon>Basidiomycota</taxon>
        <taxon>Agaricomycotina</taxon>
        <taxon>Agaricomycetes</taxon>
        <taxon>Gloeophyllales</taxon>
        <taxon>Gloeophyllaceae</taxon>
        <taxon>Heliocybe</taxon>
    </lineage>
</organism>
<dbReference type="SUPFAM" id="SSF56784">
    <property type="entry name" value="HAD-like"/>
    <property type="match status" value="1"/>
</dbReference>
<dbReference type="SFLD" id="SFLDS00003">
    <property type="entry name" value="Haloacid_Dehalogenase"/>
    <property type="match status" value="1"/>
</dbReference>
<gene>
    <name evidence="3" type="ORF">OE88DRAFT_1663626</name>
</gene>
<evidence type="ECO:0000256" key="1">
    <source>
        <dbReference type="ARBA" id="ARBA00022801"/>
    </source>
</evidence>
<dbReference type="Gene3D" id="3.40.50.1000">
    <property type="entry name" value="HAD superfamily/HAD-like"/>
    <property type="match status" value="1"/>
</dbReference>
<feature type="compositionally biased region" description="Low complexity" evidence="2">
    <location>
        <begin position="92"/>
        <end position="120"/>
    </location>
</feature>
<dbReference type="InterPro" id="IPR051540">
    <property type="entry name" value="S-2-haloacid_dehalogenase"/>
</dbReference>
<evidence type="ECO:0000313" key="3">
    <source>
        <dbReference type="EMBL" id="TFK49185.1"/>
    </source>
</evidence>
<feature type="region of interest" description="Disordered" evidence="2">
    <location>
        <begin position="89"/>
        <end position="121"/>
    </location>
</feature>
<dbReference type="EMBL" id="ML213517">
    <property type="protein sequence ID" value="TFK49185.1"/>
    <property type="molecule type" value="Genomic_DNA"/>
</dbReference>
<dbReference type="Proteomes" id="UP000305948">
    <property type="component" value="Unassembled WGS sequence"/>
</dbReference>